<proteinExistence type="predicted"/>
<dbReference type="Gene3D" id="2.130.10.10">
    <property type="entry name" value="YVTN repeat-like/Quinoprotein amine dehydrogenase"/>
    <property type="match status" value="4"/>
</dbReference>
<protein>
    <submittedName>
        <fullName evidence="3">T9SS type A sorting domain-containing protein</fullName>
    </submittedName>
</protein>
<dbReference type="InterPro" id="IPR015943">
    <property type="entry name" value="WD40/YVTN_repeat-like_dom_sf"/>
</dbReference>
<feature type="domain" description="Secretion system C-terminal sorting" evidence="2">
    <location>
        <begin position="784"/>
        <end position="858"/>
    </location>
</feature>
<dbReference type="PANTHER" id="PTHR43739:SF5">
    <property type="entry name" value="EXO-ALPHA-SIALIDASE"/>
    <property type="match status" value="1"/>
</dbReference>
<dbReference type="EMBL" id="VORT01000004">
    <property type="protein sequence ID" value="TXD73518.1"/>
    <property type="molecule type" value="Genomic_DNA"/>
</dbReference>
<dbReference type="InterPro" id="IPR052025">
    <property type="entry name" value="Xyloglucanase_GH74"/>
</dbReference>
<dbReference type="SUPFAM" id="SSF50939">
    <property type="entry name" value="Sialidases"/>
    <property type="match status" value="2"/>
</dbReference>
<organism evidence="3 4">
    <name type="scientific">Aequorivita antarctica</name>
    <dbReference type="NCBI Taxonomy" id="153266"/>
    <lineage>
        <taxon>Bacteria</taxon>
        <taxon>Pseudomonadati</taxon>
        <taxon>Bacteroidota</taxon>
        <taxon>Flavobacteriia</taxon>
        <taxon>Flavobacteriales</taxon>
        <taxon>Flavobacteriaceae</taxon>
        <taxon>Aequorivita</taxon>
    </lineage>
</organism>
<dbReference type="AlphaFoldDB" id="A0A5C6Z0H5"/>
<dbReference type="PANTHER" id="PTHR43739">
    <property type="entry name" value="XYLOGLUCANASE (EUROFUNG)"/>
    <property type="match status" value="1"/>
</dbReference>
<dbReference type="InterPro" id="IPR026444">
    <property type="entry name" value="Secre_tail"/>
</dbReference>
<dbReference type="CDD" id="cd15482">
    <property type="entry name" value="Sialidase_non-viral"/>
    <property type="match status" value="2"/>
</dbReference>
<comment type="caution">
    <text evidence="3">The sequence shown here is derived from an EMBL/GenBank/DDBJ whole genome shotgun (WGS) entry which is preliminary data.</text>
</comment>
<evidence type="ECO:0000313" key="3">
    <source>
        <dbReference type="EMBL" id="TXD73518.1"/>
    </source>
</evidence>
<gene>
    <name evidence="3" type="ORF">ESU54_07080</name>
</gene>
<dbReference type="GO" id="GO:0010411">
    <property type="term" value="P:xyloglucan metabolic process"/>
    <property type="evidence" value="ECO:0007669"/>
    <property type="project" value="TreeGrafter"/>
</dbReference>
<dbReference type="Proteomes" id="UP000321497">
    <property type="component" value="Unassembled WGS sequence"/>
</dbReference>
<dbReference type="SUPFAM" id="SSF110296">
    <property type="entry name" value="Oligoxyloglucan reducing end-specific cellobiohydrolase"/>
    <property type="match status" value="1"/>
</dbReference>
<evidence type="ECO:0000256" key="1">
    <source>
        <dbReference type="ARBA" id="ARBA00022729"/>
    </source>
</evidence>
<keyword evidence="1" id="KW-0732">Signal</keyword>
<dbReference type="OrthoDB" id="9757809at2"/>
<dbReference type="RefSeq" id="WP_111845282.1">
    <property type="nucleotide sequence ID" value="NZ_UEGI01000016.1"/>
</dbReference>
<dbReference type="Pfam" id="PF18962">
    <property type="entry name" value="Por_Secre_tail"/>
    <property type="match status" value="1"/>
</dbReference>
<sequence length="860" mass="93852">MKRYTLPFFLMVLLLVLSTFFISSYKNNSEAGSAVGQDKIFEEENGKMEYPAEWMYNQRAYPKNYINKEAYKKAIIQTKQILANRSPEVAGEWDFVGPLNTGGRITDVAIAPDNDDHLYVATATGGIFRSYDRGANWTPIFDDEAKLSIGDIAIASSNSQRIYAGTGEANGSATDGAFFGDGIYRSDNAGDTWTNIGLPESNHIGRIVVDPINPDRVFVAATGQLYGKNSNRGIYRTLNGGGSWEQVLFVTDSTSAIDVAMNVANTNIIYAAMWERTRKPWERDYGGLSSAIHRSMDGGSTWTQLGAVNGLPAPNVDTGRIGIAVSESDPSTVYARYTTNKVTNEFNGLYKSTDNGNNWTLVTLAASLSGIDANFGWYFGNIRVNPTNSSEVYIVGFEIAKSVDSGDSWQMLQGMHVDHHALEFSKTNSDFMLSGNDGGAYISNNGGSNWTKFLNLPLTQFYNIEVDKTQPERLYGGTQDNNTIRTITGGASDWSSIWGGDGFHVNVDPLDNSYIYVESQYGNLGRSTNGGNSFNYATNGISASDRNNWNTPVIISPFDHEILYYGTNRLYTSNKASNWSVISPDLTDGVHPSGSLAFGTLTAIASSYNNIDVIYTGSDDGNVNVTFDGGATWANVSTGLPDQYVTSIAMSPDDDMIAYVTVSGFKNLEYTPHVFKTTDGGENWTDISSNLPSIPVNDIITYSEENILFVATDLNVWFSINEGASWDILGNGLPLTVIMDLKLHEPTQTLYAGTFGRGMFSIDNVVNICLGVDDNELSASSIKLYPNPATSEFTISQTLSSEGSIQLFNISGKMIKDLFHGDFGIHKSIKIKTDGIAAGTYFIMVRSGKQSVAKKLLINN</sequence>
<evidence type="ECO:0000259" key="2">
    <source>
        <dbReference type="Pfam" id="PF18962"/>
    </source>
</evidence>
<dbReference type="InterPro" id="IPR036278">
    <property type="entry name" value="Sialidase_sf"/>
</dbReference>
<keyword evidence="4" id="KW-1185">Reference proteome</keyword>
<reference evidence="3 4" key="1">
    <citation type="submission" date="2019-08" db="EMBL/GenBank/DDBJ databases">
        <title>Genome of Aequorivita antarctica SW49 (type strain).</title>
        <authorList>
            <person name="Bowman J.P."/>
        </authorList>
    </citation>
    <scope>NUCLEOTIDE SEQUENCE [LARGE SCALE GENOMIC DNA]</scope>
    <source>
        <strain evidence="3 4">SW49</strain>
    </source>
</reference>
<name>A0A5C6Z0H5_9FLAO</name>
<accession>A0A5C6Z0H5</accession>
<evidence type="ECO:0000313" key="4">
    <source>
        <dbReference type="Proteomes" id="UP000321497"/>
    </source>
</evidence>
<dbReference type="NCBIfam" id="TIGR04183">
    <property type="entry name" value="Por_Secre_tail"/>
    <property type="match status" value="1"/>
</dbReference>